<comment type="caution">
    <text evidence="2">The sequence shown here is derived from an EMBL/GenBank/DDBJ whole genome shotgun (WGS) entry which is preliminary data.</text>
</comment>
<name>A0A9P8YB71_9PEZI</name>
<sequence length="171" mass="18399">MHRDRLGIHGRQREGSPAAGAFERSRLSSAAFLSLCVALLFSRVLVASPIPRPASLTRFGIRRNVSSVPGISSTALWLTWTAPTRIHMASANSLSCRTRHTSIETFGKGDVGICWPGVGATVGLACVPLMGWFDKNSVDATNCHSEDSQHWNTLLSPAMMHSKALDCPSAI</sequence>
<organism evidence="2 3">
    <name type="scientific">Microdochium trichocladiopsis</name>
    <dbReference type="NCBI Taxonomy" id="1682393"/>
    <lineage>
        <taxon>Eukaryota</taxon>
        <taxon>Fungi</taxon>
        <taxon>Dikarya</taxon>
        <taxon>Ascomycota</taxon>
        <taxon>Pezizomycotina</taxon>
        <taxon>Sordariomycetes</taxon>
        <taxon>Xylariomycetidae</taxon>
        <taxon>Xylariales</taxon>
        <taxon>Microdochiaceae</taxon>
        <taxon>Microdochium</taxon>
    </lineage>
</organism>
<evidence type="ECO:0000256" key="1">
    <source>
        <dbReference type="SAM" id="MobiDB-lite"/>
    </source>
</evidence>
<dbReference type="GeneID" id="70183149"/>
<protein>
    <submittedName>
        <fullName evidence="2">Uncharacterized protein</fullName>
    </submittedName>
</protein>
<evidence type="ECO:0000313" key="2">
    <source>
        <dbReference type="EMBL" id="KAH7033134.1"/>
    </source>
</evidence>
<dbReference type="Proteomes" id="UP000756346">
    <property type="component" value="Unassembled WGS sequence"/>
</dbReference>
<feature type="compositionally biased region" description="Basic and acidic residues" evidence="1">
    <location>
        <begin position="1"/>
        <end position="14"/>
    </location>
</feature>
<accession>A0A9P8YB71</accession>
<dbReference type="RefSeq" id="XP_046013966.1">
    <property type="nucleotide sequence ID" value="XM_046153603.1"/>
</dbReference>
<proteinExistence type="predicted"/>
<gene>
    <name evidence="2" type="ORF">B0I36DRAFT_320852</name>
</gene>
<reference evidence="2" key="1">
    <citation type="journal article" date="2021" name="Nat. Commun.">
        <title>Genetic determinants of endophytism in the Arabidopsis root mycobiome.</title>
        <authorList>
            <person name="Mesny F."/>
            <person name="Miyauchi S."/>
            <person name="Thiergart T."/>
            <person name="Pickel B."/>
            <person name="Atanasova L."/>
            <person name="Karlsson M."/>
            <person name="Huettel B."/>
            <person name="Barry K.W."/>
            <person name="Haridas S."/>
            <person name="Chen C."/>
            <person name="Bauer D."/>
            <person name="Andreopoulos W."/>
            <person name="Pangilinan J."/>
            <person name="LaButti K."/>
            <person name="Riley R."/>
            <person name="Lipzen A."/>
            <person name="Clum A."/>
            <person name="Drula E."/>
            <person name="Henrissat B."/>
            <person name="Kohler A."/>
            <person name="Grigoriev I.V."/>
            <person name="Martin F.M."/>
            <person name="Hacquard S."/>
        </authorList>
    </citation>
    <scope>NUCLEOTIDE SEQUENCE</scope>
    <source>
        <strain evidence="2">MPI-CAGE-CH-0230</strain>
    </source>
</reference>
<dbReference type="AlphaFoldDB" id="A0A9P8YB71"/>
<feature type="region of interest" description="Disordered" evidence="1">
    <location>
        <begin position="1"/>
        <end position="20"/>
    </location>
</feature>
<keyword evidence="3" id="KW-1185">Reference proteome</keyword>
<dbReference type="EMBL" id="JAGTJQ010000004">
    <property type="protein sequence ID" value="KAH7033134.1"/>
    <property type="molecule type" value="Genomic_DNA"/>
</dbReference>
<evidence type="ECO:0000313" key="3">
    <source>
        <dbReference type="Proteomes" id="UP000756346"/>
    </source>
</evidence>